<reference evidence="2" key="1">
    <citation type="submission" date="2022-10" db="EMBL/GenBank/DDBJ databases">
        <title>Puccinia triticina Genome sequencing and assembly.</title>
        <authorList>
            <person name="Li C."/>
        </authorList>
    </citation>
    <scope>NUCLEOTIDE SEQUENCE</scope>
    <source>
        <strain evidence="2">Pt15</strain>
    </source>
</reference>
<evidence type="ECO:0000313" key="2">
    <source>
        <dbReference type="EMBL" id="WAQ86902.1"/>
    </source>
</evidence>
<sequence>MHIGSTISSHQHKDPQTRNPKSYKQTFEYCLKAQLNKPFYHHEKMNPCSGNCSCGACTLLPTRTFL</sequence>
<evidence type="ECO:0000313" key="3">
    <source>
        <dbReference type="Proteomes" id="UP001164743"/>
    </source>
</evidence>
<dbReference type="EMBL" id="CP110427">
    <property type="protein sequence ID" value="WAQ86902.1"/>
    <property type="molecule type" value="Genomic_DNA"/>
</dbReference>
<name>A0ABY7CR08_9BASI</name>
<dbReference type="Proteomes" id="UP001164743">
    <property type="component" value="Chromosome 7A"/>
</dbReference>
<gene>
    <name evidence="2" type="ORF">PtA15_7A631</name>
</gene>
<dbReference type="RefSeq" id="XP_053022457.1">
    <property type="nucleotide sequence ID" value="XM_053171258.1"/>
</dbReference>
<keyword evidence="3" id="KW-1185">Reference proteome</keyword>
<dbReference type="GeneID" id="77812153"/>
<feature type="region of interest" description="Disordered" evidence="1">
    <location>
        <begin position="1"/>
        <end position="21"/>
    </location>
</feature>
<organism evidence="2 3">
    <name type="scientific">Puccinia triticina</name>
    <dbReference type="NCBI Taxonomy" id="208348"/>
    <lineage>
        <taxon>Eukaryota</taxon>
        <taxon>Fungi</taxon>
        <taxon>Dikarya</taxon>
        <taxon>Basidiomycota</taxon>
        <taxon>Pucciniomycotina</taxon>
        <taxon>Pucciniomycetes</taxon>
        <taxon>Pucciniales</taxon>
        <taxon>Pucciniaceae</taxon>
        <taxon>Puccinia</taxon>
    </lineage>
</organism>
<proteinExistence type="predicted"/>
<accession>A0ABY7CR08</accession>
<protein>
    <submittedName>
        <fullName evidence="2">Uncharacterized protein</fullName>
    </submittedName>
</protein>
<evidence type="ECO:0000256" key="1">
    <source>
        <dbReference type="SAM" id="MobiDB-lite"/>
    </source>
</evidence>